<evidence type="ECO:0000313" key="1">
    <source>
        <dbReference type="EMBL" id="AIG28771.1"/>
    </source>
</evidence>
<dbReference type="STRING" id="1042163.BRLA_c045070"/>
<dbReference type="Pfam" id="PF10974">
    <property type="entry name" value="DUF2804"/>
    <property type="match status" value="1"/>
</dbReference>
<dbReference type="Proteomes" id="UP000005850">
    <property type="component" value="Chromosome"/>
</dbReference>
<protein>
    <recommendedName>
        <fullName evidence="3">DUF2804 domain-containing protein</fullName>
    </recommendedName>
</protein>
<reference evidence="1 2" key="1">
    <citation type="journal article" date="2011" name="J. Bacteriol.">
        <title>Genome sequence of Brevibacillus laterosporus LMG 15441, a pathogen of invertebrates.</title>
        <authorList>
            <person name="Djukic M."/>
            <person name="Poehlein A."/>
            <person name="Thurmer A."/>
            <person name="Daniel R."/>
        </authorList>
    </citation>
    <scope>NUCLEOTIDE SEQUENCE [LARGE SCALE GENOMIC DNA]</scope>
    <source>
        <strain evidence="1 2">LMG 15441</strain>
    </source>
</reference>
<dbReference type="RefSeq" id="WP_003334165.1">
    <property type="nucleotide sequence ID" value="NZ_CP007806.1"/>
</dbReference>
<dbReference type="AlphaFoldDB" id="A0A075RBL9"/>
<name>A0A075RBL9_BRELA</name>
<gene>
    <name evidence="1" type="ORF">BRLA_c045070</name>
</gene>
<sequence>MAFPAQIEKEITAHTILCDRRGNLRPEAIGWSRYPLHDCQIPGHLGRKKKWNFWFIVNNQVIITVAVCHLDYIGVAFFHLIDLQSGQKVEQTVKVPFARGIYLPDSVHGDVHFQHKHLQISFTSQQTTTMIVVDGMNREGMPFSIEISISETAEALHMVIPWSNRRFQYTKKQPGRAAAGKVRIGSKHYNLTQETTSASLDFGRGVWPYITKWNWMTCSFQWRGSWCGCNLGAGWTDGTGMTENGLLIQQRAEKIAEPIQFEYDKTSPMKPWRISTIGSDRVQLKFTPIYYQEKRENYLALSTHLQQYIGKYSGTLQTKNSEIIRIDDVWGICEDQQARW</sequence>
<dbReference type="PANTHER" id="PTHR35868:SF3">
    <property type="entry name" value="DUF2804 DOMAIN-CONTAINING PROTEIN"/>
    <property type="match status" value="1"/>
</dbReference>
<keyword evidence="2" id="KW-1185">Reference proteome</keyword>
<dbReference type="eggNOG" id="COG3250">
    <property type="taxonomic scope" value="Bacteria"/>
</dbReference>
<dbReference type="KEGG" id="blr:BRLA_c045070"/>
<proteinExistence type="predicted"/>
<evidence type="ECO:0008006" key="3">
    <source>
        <dbReference type="Google" id="ProtNLM"/>
    </source>
</evidence>
<dbReference type="EMBL" id="CP007806">
    <property type="protein sequence ID" value="AIG28771.1"/>
    <property type="molecule type" value="Genomic_DNA"/>
</dbReference>
<dbReference type="PANTHER" id="PTHR35868">
    <property type="entry name" value="DUF2804 DOMAIN-CONTAINING PROTEIN-RELATED"/>
    <property type="match status" value="1"/>
</dbReference>
<accession>A0A075RBL9</accession>
<evidence type="ECO:0000313" key="2">
    <source>
        <dbReference type="Proteomes" id="UP000005850"/>
    </source>
</evidence>
<dbReference type="InterPro" id="IPR021243">
    <property type="entry name" value="DUF2804"/>
</dbReference>
<dbReference type="HOGENOM" id="CLU_068418_0_0_9"/>
<organism evidence="1 2">
    <name type="scientific">Brevibacillus laterosporus LMG 15441</name>
    <dbReference type="NCBI Taxonomy" id="1042163"/>
    <lineage>
        <taxon>Bacteria</taxon>
        <taxon>Bacillati</taxon>
        <taxon>Bacillota</taxon>
        <taxon>Bacilli</taxon>
        <taxon>Bacillales</taxon>
        <taxon>Paenibacillaceae</taxon>
        <taxon>Brevibacillus</taxon>
    </lineage>
</organism>